<organism evidence="7 8">
    <name type="scientific">Eutypa lata (strain UCR-EL1)</name>
    <name type="common">Grapevine dieback disease fungus</name>
    <name type="synonym">Eutypa armeniacae</name>
    <dbReference type="NCBI Taxonomy" id="1287681"/>
    <lineage>
        <taxon>Eukaryota</taxon>
        <taxon>Fungi</taxon>
        <taxon>Dikarya</taxon>
        <taxon>Ascomycota</taxon>
        <taxon>Pezizomycotina</taxon>
        <taxon>Sordariomycetes</taxon>
        <taxon>Xylariomycetidae</taxon>
        <taxon>Xylariales</taxon>
        <taxon>Diatrypaceae</taxon>
        <taxon>Eutypa</taxon>
    </lineage>
</organism>
<dbReference type="eggNOG" id="KOG2016">
    <property type="taxonomic scope" value="Eukaryota"/>
</dbReference>
<name>M7SP90_EUTLA</name>
<dbReference type="KEGG" id="ela:UCREL1_6740"/>
<evidence type="ECO:0000313" key="8">
    <source>
        <dbReference type="Proteomes" id="UP000012174"/>
    </source>
</evidence>
<reference evidence="8" key="1">
    <citation type="journal article" date="2013" name="Genome Announc.">
        <title>Draft genome sequence of the grapevine dieback fungus Eutypa lata UCR-EL1.</title>
        <authorList>
            <person name="Blanco-Ulate B."/>
            <person name="Rolshausen P.E."/>
            <person name="Cantu D."/>
        </authorList>
    </citation>
    <scope>NUCLEOTIDE SEQUENCE [LARGE SCALE GENOMIC DNA]</scope>
    <source>
        <strain evidence="8">UCR-EL1</strain>
    </source>
</reference>
<dbReference type="PANTHER" id="PTHR10953">
    <property type="entry name" value="UBIQUITIN-ACTIVATING ENZYME E1"/>
    <property type="match status" value="1"/>
</dbReference>
<feature type="compositionally biased region" description="Polar residues" evidence="5">
    <location>
        <begin position="1"/>
        <end position="10"/>
    </location>
</feature>
<dbReference type="OMA" id="KLITHQY"/>
<gene>
    <name evidence="7" type="ORF">UCREL1_6740</name>
</gene>
<dbReference type="UniPathway" id="UPA00885"/>
<evidence type="ECO:0000256" key="4">
    <source>
        <dbReference type="PIRNR" id="PIRNR039099"/>
    </source>
</evidence>
<protein>
    <recommendedName>
        <fullName evidence="4">NEDD8-activating enzyme E1 regulatory subunit</fullName>
    </recommendedName>
</protein>
<dbReference type="EMBL" id="KB706687">
    <property type="protein sequence ID" value="EMR66273.1"/>
    <property type="molecule type" value="Genomic_DNA"/>
</dbReference>
<dbReference type="AlphaFoldDB" id="M7SP90"/>
<sequence>MTEIVTSQTPPILHGPTEKEKKYDRQLRLWAASGQAALESAHILLVNTGAGCVGVETLKNLVLPGIGKFTIADSATVKEADLGVNFFLDKSCLGKPRSECCTKLLQELNPEVEGDWFPKQEGPLDLTKILGTGGIYTMIMYTYPIRKEDLSVIESYASQHKTPVVSIHSAGFYSYFKINLPGTFPIVDTHPEVEKTSDLRLLNPWPELVDFSKEMTKNLDSLDNHDHGHIPYVVILLYYLEQWRQSHNGENPISSKDKREFRHLVLSSARTNNPEGGEENFQEAEAAINKNIVAPRLEDGVKEIFNHQVADGFESKSTFWLIAEAVKIFYEKHGCLPLPGALPDMKAQSSVYVKLQSLYKTKARKDAQEVFETVKGLPGGEHADFTEVELFCKNARFVKLINAAGGNRELGETFAAEKTKDQEAEETHEMTGGAMSLPKSNFFIYLALIATAHNPGATADDIIATIDDLVPHASDCERFLQAAQEVARAGGGELHNISALTGGMVAQEAIKIITKQYIPIDNTCIFDGISSRCQVLRL</sequence>
<evidence type="ECO:0000256" key="2">
    <source>
        <dbReference type="ARBA" id="ARBA00006868"/>
    </source>
</evidence>
<dbReference type="STRING" id="1287681.M7SP90"/>
<dbReference type="Proteomes" id="UP000012174">
    <property type="component" value="Unassembled WGS sequence"/>
</dbReference>
<dbReference type="InterPro" id="IPR030667">
    <property type="entry name" value="APP-BP1"/>
</dbReference>
<keyword evidence="3 4" id="KW-0833">Ubl conjugation pathway</keyword>
<feature type="domain" description="THIF-type NAD/FAD binding fold" evidence="6">
    <location>
        <begin position="23"/>
        <end position="534"/>
    </location>
</feature>
<dbReference type="PIRSF" id="PIRSF039099">
    <property type="entry name" value="APP-BP1"/>
    <property type="match status" value="1"/>
</dbReference>
<evidence type="ECO:0000259" key="6">
    <source>
        <dbReference type="Pfam" id="PF00899"/>
    </source>
</evidence>
<dbReference type="HOGENOM" id="CLU_019618_1_0_1"/>
<dbReference type="PANTHER" id="PTHR10953:SF29">
    <property type="entry name" value="NEDD8-ACTIVATING ENZYME E1 REGULATORY SUBUNIT"/>
    <property type="match status" value="1"/>
</dbReference>
<dbReference type="OrthoDB" id="1708823at2759"/>
<comment type="function">
    <text evidence="4">Regulatory subunit of the dimeric UBA3-ULA1 E1 enzyme.</text>
</comment>
<dbReference type="InterPro" id="IPR035985">
    <property type="entry name" value="Ubiquitin-activating_enz"/>
</dbReference>
<feature type="region of interest" description="Disordered" evidence="5">
    <location>
        <begin position="1"/>
        <end position="20"/>
    </location>
</feature>
<comment type="pathway">
    <text evidence="1 4">Protein modification; protein neddylation.</text>
</comment>
<evidence type="ECO:0000256" key="1">
    <source>
        <dbReference type="ARBA" id="ARBA00005032"/>
    </source>
</evidence>
<evidence type="ECO:0000256" key="3">
    <source>
        <dbReference type="ARBA" id="ARBA00022786"/>
    </source>
</evidence>
<dbReference type="GO" id="GO:0019781">
    <property type="term" value="F:NEDD8 activating enzyme activity"/>
    <property type="evidence" value="ECO:0007669"/>
    <property type="project" value="UniProtKB-UniRule"/>
</dbReference>
<proteinExistence type="inferred from homology"/>
<dbReference type="GO" id="GO:0045116">
    <property type="term" value="P:protein neddylation"/>
    <property type="evidence" value="ECO:0007669"/>
    <property type="project" value="UniProtKB-UniRule"/>
</dbReference>
<dbReference type="Pfam" id="PF00899">
    <property type="entry name" value="ThiF"/>
    <property type="match status" value="1"/>
</dbReference>
<accession>M7SP90</accession>
<dbReference type="SUPFAM" id="SSF69572">
    <property type="entry name" value="Activating enzymes of the ubiquitin-like proteins"/>
    <property type="match status" value="1"/>
</dbReference>
<dbReference type="GO" id="GO:0005737">
    <property type="term" value="C:cytoplasm"/>
    <property type="evidence" value="ECO:0007669"/>
    <property type="project" value="TreeGrafter"/>
</dbReference>
<evidence type="ECO:0000256" key="5">
    <source>
        <dbReference type="SAM" id="MobiDB-lite"/>
    </source>
</evidence>
<dbReference type="InterPro" id="IPR045886">
    <property type="entry name" value="ThiF/MoeB/HesA"/>
</dbReference>
<comment type="similarity">
    <text evidence="2 4">Belongs to the ubiquitin-activating E1 family. ULA1 subfamily.</text>
</comment>
<keyword evidence="8" id="KW-1185">Reference proteome</keyword>
<dbReference type="Gene3D" id="3.40.50.720">
    <property type="entry name" value="NAD(P)-binding Rossmann-like Domain"/>
    <property type="match status" value="2"/>
</dbReference>
<dbReference type="InterPro" id="IPR000594">
    <property type="entry name" value="ThiF_NAD_FAD-bd"/>
</dbReference>
<evidence type="ECO:0000313" key="7">
    <source>
        <dbReference type="EMBL" id="EMR66273.1"/>
    </source>
</evidence>